<evidence type="ECO:0000256" key="2">
    <source>
        <dbReference type="ARBA" id="ARBA00006118"/>
    </source>
</evidence>
<dbReference type="GO" id="GO:0070740">
    <property type="term" value="F:tubulin-glutamic acid ligase activity"/>
    <property type="evidence" value="ECO:0007669"/>
    <property type="project" value="TreeGrafter"/>
</dbReference>
<evidence type="ECO:0000256" key="4">
    <source>
        <dbReference type="ARBA" id="ARBA00022598"/>
    </source>
</evidence>
<dbReference type="InterPro" id="IPR004344">
    <property type="entry name" value="TTL/TTLL_fam"/>
</dbReference>
<keyword evidence="11" id="KW-0472">Membrane</keyword>
<keyword evidence="5" id="KW-0493">Microtubule</keyword>
<dbReference type="GO" id="GO:0036064">
    <property type="term" value="C:ciliary basal body"/>
    <property type="evidence" value="ECO:0007669"/>
    <property type="project" value="TreeGrafter"/>
</dbReference>
<evidence type="ECO:0000256" key="1">
    <source>
        <dbReference type="ARBA" id="ARBA00004120"/>
    </source>
</evidence>
<keyword evidence="8" id="KW-0969">Cilium</keyword>
<dbReference type="GO" id="GO:0000226">
    <property type="term" value="P:microtubule cytoskeleton organization"/>
    <property type="evidence" value="ECO:0007669"/>
    <property type="project" value="TreeGrafter"/>
</dbReference>
<keyword evidence="7" id="KW-0067">ATP-binding</keyword>
<reference evidence="12" key="1">
    <citation type="submission" date="2025-08" db="UniProtKB">
        <authorList>
            <consortium name="Ensembl"/>
        </authorList>
    </citation>
    <scope>IDENTIFICATION</scope>
</reference>
<dbReference type="GO" id="GO:0005874">
    <property type="term" value="C:microtubule"/>
    <property type="evidence" value="ECO:0007669"/>
    <property type="project" value="UniProtKB-KW"/>
</dbReference>
<evidence type="ECO:0000256" key="10">
    <source>
        <dbReference type="ARBA" id="ARBA00023273"/>
    </source>
</evidence>
<feature type="transmembrane region" description="Helical" evidence="11">
    <location>
        <begin position="232"/>
        <end position="250"/>
    </location>
</feature>
<feature type="transmembrane region" description="Helical" evidence="11">
    <location>
        <begin position="281"/>
        <end position="300"/>
    </location>
</feature>
<dbReference type="Proteomes" id="UP000694388">
    <property type="component" value="Unplaced"/>
</dbReference>
<evidence type="ECO:0000256" key="7">
    <source>
        <dbReference type="ARBA" id="ARBA00022840"/>
    </source>
</evidence>
<dbReference type="PANTHER" id="PTHR12241">
    <property type="entry name" value="TUBULIN POLYGLUTAMYLASE"/>
    <property type="match status" value="1"/>
</dbReference>
<proteinExistence type="inferred from homology"/>
<evidence type="ECO:0000256" key="11">
    <source>
        <dbReference type="SAM" id="Phobius"/>
    </source>
</evidence>
<keyword evidence="13" id="KW-1185">Reference proteome</keyword>
<dbReference type="GO" id="GO:0005524">
    <property type="term" value="F:ATP binding"/>
    <property type="evidence" value="ECO:0007669"/>
    <property type="project" value="UniProtKB-KW"/>
</dbReference>
<organism evidence="12 13">
    <name type="scientific">Eptatretus burgeri</name>
    <name type="common">Inshore hagfish</name>
    <dbReference type="NCBI Taxonomy" id="7764"/>
    <lineage>
        <taxon>Eukaryota</taxon>
        <taxon>Metazoa</taxon>
        <taxon>Chordata</taxon>
        <taxon>Craniata</taxon>
        <taxon>Vertebrata</taxon>
        <taxon>Cyclostomata</taxon>
        <taxon>Myxini</taxon>
        <taxon>Myxiniformes</taxon>
        <taxon>Myxinidae</taxon>
        <taxon>Eptatretinae</taxon>
        <taxon>Eptatretus</taxon>
    </lineage>
</organism>
<name>A0A8C4Q947_EPTBU</name>
<reference evidence="12" key="2">
    <citation type="submission" date="2025-09" db="UniProtKB">
        <authorList>
            <consortium name="Ensembl"/>
        </authorList>
    </citation>
    <scope>IDENTIFICATION</scope>
</reference>
<dbReference type="GO" id="GO:0015631">
    <property type="term" value="F:tubulin binding"/>
    <property type="evidence" value="ECO:0007669"/>
    <property type="project" value="TreeGrafter"/>
</dbReference>
<dbReference type="Pfam" id="PF03133">
    <property type="entry name" value="TTL"/>
    <property type="match status" value="1"/>
</dbReference>
<dbReference type="Gene3D" id="3.30.470.20">
    <property type="entry name" value="ATP-grasp fold, B domain"/>
    <property type="match status" value="1"/>
</dbReference>
<protein>
    <submittedName>
        <fullName evidence="12">Tubulin tyrosine ligase-like family, member 1</fullName>
    </submittedName>
</protein>
<evidence type="ECO:0000256" key="9">
    <source>
        <dbReference type="ARBA" id="ARBA00023212"/>
    </source>
</evidence>
<feature type="transmembrane region" description="Helical" evidence="11">
    <location>
        <begin position="203"/>
        <end position="220"/>
    </location>
</feature>
<evidence type="ECO:0000313" key="13">
    <source>
        <dbReference type="Proteomes" id="UP000694388"/>
    </source>
</evidence>
<keyword evidence="10" id="KW-0966">Cell projection</keyword>
<accession>A0A8C4Q947</accession>
<keyword evidence="6" id="KW-0547">Nucleotide-binding</keyword>
<evidence type="ECO:0000256" key="8">
    <source>
        <dbReference type="ARBA" id="ARBA00023069"/>
    </source>
</evidence>
<comment type="subcellular location">
    <subcellularLocation>
        <location evidence="1">Cytoplasm</location>
        <location evidence="1">Cytoskeleton</location>
        <location evidence="1">Cilium basal body</location>
    </subcellularLocation>
</comment>
<keyword evidence="11" id="KW-1133">Transmembrane helix</keyword>
<dbReference type="AlphaFoldDB" id="A0A8C4Q947"/>
<keyword evidence="4" id="KW-0436">Ligase</keyword>
<dbReference type="SUPFAM" id="SSF56059">
    <property type="entry name" value="Glutathione synthetase ATP-binding domain-like"/>
    <property type="match status" value="1"/>
</dbReference>
<dbReference type="GeneTree" id="ENSGT00940000156720"/>
<evidence type="ECO:0000256" key="5">
    <source>
        <dbReference type="ARBA" id="ARBA00022701"/>
    </source>
</evidence>
<evidence type="ECO:0000313" key="12">
    <source>
        <dbReference type="Ensembl" id="ENSEBUP00000011552.1"/>
    </source>
</evidence>
<evidence type="ECO:0000256" key="3">
    <source>
        <dbReference type="ARBA" id="ARBA00022490"/>
    </source>
</evidence>
<comment type="similarity">
    <text evidence="2">Belongs to the tubulin polyglutamylase family.</text>
</comment>
<dbReference type="PANTHER" id="PTHR12241:SF31">
    <property type="entry name" value="POLYGLUTAMYLASE COMPLEX SUBUNIT TTLL1"/>
    <property type="match status" value="1"/>
</dbReference>
<dbReference type="PROSITE" id="PS51221">
    <property type="entry name" value="TTL"/>
    <property type="match status" value="1"/>
</dbReference>
<keyword evidence="3" id="KW-0963">Cytoplasm</keyword>
<evidence type="ECO:0000256" key="6">
    <source>
        <dbReference type="ARBA" id="ARBA00022741"/>
    </source>
</evidence>
<dbReference type="Ensembl" id="ENSEBUT00000012123.1">
    <property type="protein sequence ID" value="ENSEBUP00000011552.1"/>
    <property type="gene ID" value="ENSEBUG00000007398.1"/>
</dbReference>
<sequence length="307" mass="35078">MSKRLKWATDIDKSVLINNLENRVGETICPTQTSIDLWLTASRDMNITAKVSESLRDLNILTTNRYRQDSSIQDVIESLDLNFVPVTFLLPGDYSLFVEEFRKSPHSTWIAKPCGRAQGHGIFLVTRLSHVRKWAREGKMPGGNKEPYVISVYIDRPLLIGGKKFDLRLYVLVTSYRPLKAYMSERAPTPYISYLLHLLQSRMLQYFLCCLFISTIFIICAFHNQSWTHKQILLLLLLFPLMSLFIPTLSGDLPGNVFGPNFPRTGRSRKIGCENVARRKVIWLGICNLLSVPAITHLLFTKDAVDV</sequence>
<keyword evidence="11" id="KW-0812">Transmembrane</keyword>
<keyword evidence="9" id="KW-0206">Cytoskeleton</keyword>